<sequence>MYQPLQVLRWICVSWRSCGVTFHMLCYTLPRVAGEACILGSGLLVRLISYVFVVLVLEVVQEDLAALSLVVLHRVPTAAGVAMLIGPAIAEQLSVESDLRGFPFRSDLIYPEFFAHVVEKVIKESSLVRGRHGEGGEDSLPTIVNKAMVVNEPNIIQVVGEVPPSAAAPTNSSRREGEQEEDGGSPIAEGIEESWGKVGVSPMAGANPLEVTHPAKATEPTLPSLEVIRSTPKHVVMLIKEAVFVGNGEKLRAEEAKMAWKDSMEREMREKGVMDKIAVEMREKGFLRNAQMVILVMDMLGPSLWDVWNDVGQAMSPSMVACIAVEAISIVEKLHLKALVHGDVKPENFSLGLPRTPDEKKLFLIDLASKWKDSSSGQHVDYDQRPDIFRHVVLEACLDTVHTTELDSSSMTERLRGGSCAVLSRLDTGVMNQ</sequence>
<dbReference type="AlphaFoldDB" id="A0A843VWN6"/>
<dbReference type="PANTHER" id="PTHR11909">
    <property type="entry name" value="CASEIN KINASE-RELATED"/>
    <property type="match status" value="1"/>
</dbReference>
<proteinExistence type="inferred from homology"/>
<dbReference type="Proteomes" id="UP000652761">
    <property type="component" value="Unassembled WGS sequence"/>
</dbReference>
<dbReference type="EMBL" id="NMUH01002227">
    <property type="protein sequence ID" value="MQL98717.1"/>
    <property type="molecule type" value="Genomic_DNA"/>
</dbReference>
<dbReference type="Gene3D" id="1.10.510.10">
    <property type="entry name" value="Transferase(Phosphotransferase) domain 1"/>
    <property type="match status" value="1"/>
</dbReference>
<dbReference type="OrthoDB" id="1932208at2759"/>
<accession>A0A843VWN6</accession>
<evidence type="ECO:0000313" key="3">
    <source>
        <dbReference type="EMBL" id="MQL98717.1"/>
    </source>
</evidence>
<dbReference type="InterPro" id="IPR011009">
    <property type="entry name" value="Kinase-like_dom_sf"/>
</dbReference>
<reference evidence="3" key="1">
    <citation type="submission" date="2017-07" db="EMBL/GenBank/DDBJ databases">
        <title>Taro Niue Genome Assembly and Annotation.</title>
        <authorList>
            <person name="Atibalentja N."/>
            <person name="Keating K."/>
            <person name="Fields C.J."/>
        </authorList>
    </citation>
    <scope>NUCLEOTIDE SEQUENCE</scope>
    <source>
        <strain evidence="3">Niue_2</strain>
        <tissue evidence="3">Leaf</tissue>
    </source>
</reference>
<protein>
    <recommendedName>
        <fullName evidence="5">Protein kinase domain-containing protein</fullName>
    </recommendedName>
</protein>
<feature type="region of interest" description="Disordered" evidence="2">
    <location>
        <begin position="160"/>
        <end position="189"/>
    </location>
</feature>
<comment type="caution">
    <text evidence="3">The sequence shown here is derived from an EMBL/GenBank/DDBJ whole genome shotgun (WGS) entry which is preliminary data.</text>
</comment>
<keyword evidence="4" id="KW-1185">Reference proteome</keyword>
<name>A0A843VWN6_COLES</name>
<dbReference type="SUPFAM" id="SSF56112">
    <property type="entry name" value="Protein kinase-like (PK-like)"/>
    <property type="match status" value="1"/>
</dbReference>
<gene>
    <name evidence="3" type="ORF">Taro_031430</name>
</gene>
<evidence type="ECO:0000256" key="1">
    <source>
        <dbReference type="ARBA" id="ARBA00005926"/>
    </source>
</evidence>
<comment type="similarity">
    <text evidence="1">Belongs to the protein kinase superfamily. CK1 Ser/Thr protein kinase family. Casein kinase I subfamily.</text>
</comment>
<evidence type="ECO:0000256" key="2">
    <source>
        <dbReference type="SAM" id="MobiDB-lite"/>
    </source>
</evidence>
<evidence type="ECO:0000313" key="4">
    <source>
        <dbReference type="Proteomes" id="UP000652761"/>
    </source>
</evidence>
<dbReference type="InterPro" id="IPR050235">
    <property type="entry name" value="CK1_Ser-Thr_kinase"/>
</dbReference>
<organism evidence="3 4">
    <name type="scientific">Colocasia esculenta</name>
    <name type="common">Wild taro</name>
    <name type="synonym">Arum esculentum</name>
    <dbReference type="NCBI Taxonomy" id="4460"/>
    <lineage>
        <taxon>Eukaryota</taxon>
        <taxon>Viridiplantae</taxon>
        <taxon>Streptophyta</taxon>
        <taxon>Embryophyta</taxon>
        <taxon>Tracheophyta</taxon>
        <taxon>Spermatophyta</taxon>
        <taxon>Magnoliopsida</taxon>
        <taxon>Liliopsida</taxon>
        <taxon>Araceae</taxon>
        <taxon>Aroideae</taxon>
        <taxon>Colocasieae</taxon>
        <taxon>Colocasia</taxon>
    </lineage>
</organism>
<evidence type="ECO:0008006" key="5">
    <source>
        <dbReference type="Google" id="ProtNLM"/>
    </source>
</evidence>